<dbReference type="SMART" id="SM00876">
    <property type="entry name" value="BATS"/>
    <property type="match status" value="1"/>
</dbReference>
<evidence type="ECO:0000256" key="10">
    <source>
        <dbReference type="ARBA" id="ARBA00023004"/>
    </source>
</evidence>
<comment type="cofactor">
    <cofactor evidence="13">
        <name>[2Fe-2S] cluster</name>
        <dbReference type="ChEBI" id="CHEBI:190135"/>
    </cofactor>
    <text evidence="13">Binds 1 [2Fe-2S] cluster. The cluster is coordinated with 3 cysteines and 1 arginine.</text>
</comment>
<evidence type="ECO:0000313" key="17">
    <source>
        <dbReference type="Proteomes" id="UP000810252"/>
    </source>
</evidence>
<keyword evidence="5 13" id="KW-0808">Transferase</keyword>
<evidence type="ECO:0000256" key="9">
    <source>
        <dbReference type="ARBA" id="ARBA00022756"/>
    </source>
</evidence>
<evidence type="ECO:0000256" key="3">
    <source>
        <dbReference type="ARBA" id="ARBA00012236"/>
    </source>
</evidence>
<dbReference type="CDD" id="cd01335">
    <property type="entry name" value="Radical_SAM"/>
    <property type="match status" value="1"/>
</dbReference>
<evidence type="ECO:0000313" key="16">
    <source>
        <dbReference type="EMBL" id="MBO8447917.1"/>
    </source>
</evidence>
<reference evidence="16" key="2">
    <citation type="journal article" date="2021" name="PeerJ">
        <title>Extensive microbial diversity within the chicken gut microbiome revealed by metagenomics and culture.</title>
        <authorList>
            <person name="Gilroy R."/>
            <person name="Ravi A."/>
            <person name="Getino M."/>
            <person name="Pursley I."/>
            <person name="Horton D.L."/>
            <person name="Alikhan N.F."/>
            <person name="Baker D."/>
            <person name="Gharbi K."/>
            <person name="Hall N."/>
            <person name="Watson M."/>
            <person name="Adriaenssens E.M."/>
            <person name="Foster-Nyarko E."/>
            <person name="Jarju S."/>
            <person name="Secka A."/>
            <person name="Antonio M."/>
            <person name="Oren A."/>
            <person name="Chaudhuri R.R."/>
            <person name="La Ragione R."/>
            <person name="Hildebrand F."/>
            <person name="Pallen M.J."/>
        </authorList>
    </citation>
    <scope>NUCLEOTIDE SEQUENCE</scope>
    <source>
        <strain evidence="16">20514</strain>
    </source>
</reference>
<feature type="binding site" evidence="13 14">
    <location>
        <position position="66"/>
    </location>
    <ligand>
        <name>[4Fe-4S] cluster</name>
        <dbReference type="ChEBI" id="CHEBI:49883"/>
        <note>4Fe-4S-S-AdoMet</note>
    </ligand>
</feature>
<feature type="binding site" evidence="13 14">
    <location>
        <position position="142"/>
    </location>
    <ligand>
        <name>[2Fe-2S] cluster</name>
        <dbReference type="ChEBI" id="CHEBI:190135"/>
    </ligand>
</feature>
<gene>
    <name evidence="13 16" type="primary">bioB</name>
    <name evidence="16" type="ORF">IAC29_01430</name>
</gene>
<sequence length="323" mass="34747">MITSEDVLRIAGRVSATFEGVSEEEARSLVSAPVDALQEGAARITGKCASKVFDTCSIINARSGRCPEDCKWCAQSARHRSVVPEYGLVGVDKLVEAAGFSKEKGIRRFSIVTSGRKLGDAEVEQVCSAVRELASRVDISLCISAGLLSARSMAALAEAGITRYHCNLETAPSYFGELCTTHSVEDKIRTLEAAREAGLEICSGGIIGMGETMEQRIELAILLRSLGVKSVPVNILAPIKGTPLEDVPLMGEDEILRTIAIFRFILPDAALRFAGGRARLSEEAVLTAYRIGINASIMGDMLTTAGADIDTDMERIHRYYVTD</sequence>
<feature type="binding site" evidence="13 14">
    <location>
        <position position="70"/>
    </location>
    <ligand>
        <name>[4Fe-4S] cluster</name>
        <dbReference type="ChEBI" id="CHEBI:49883"/>
        <note>4Fe-4S-S-AdoMet</note>
    </ligand>
</feature>
<feature type="binding site" evidence="13 14">
    <location>
        <position position="272"/>
    </location>
    <ligand>
        <name>[2Fe-2S] cluster</name>
        <dbReference type="ChEBI" id="CHEBI:190135"/>
    </ligand>
</feature>
<evidence type="ECO:0000256" key="13">
    <source>
        <dbReference type="HAMAP-Rule" id="MF_01694"/>
    </source>
</evidence>
<dbReference type="SFLD" id="SFLDG01060">
    <property type="entry name" value="BATS_domain_containing"/>
    <property type="match status" value="1"/>
</dbReference>
<comment type="function">
    <text evidence="13">Catalyzes the conversion of dethiobiotin (DTB) to biotin by the insertion of a sulfur atom into dethiobiotin via a radical-based mechanism.</text>
</comment>
<dbReference type="InterPro" id="IPR013785">
    <property type="entry name" value="Aldolase_TIM"/>
</dbReference>
<evidence type="ECO:0000256" key="5">
    <source>
        <dbReference type="ARBA" id="ARBA00022679"/>
    </source>
</evidence>
<keyword evidence="11 13" id="KW-0411">Iron-sulfur</keyword>
<evidence type="ECO:0000256" key="1">
    <source>
        <dbReference type="ARBA" id="ARBA00004942"/>
    </source>
</evidence>
<dbReference type="InterPro" id="IPR024177">
    <property type="entry name" value="Biotin_synthase"/>
</dbReference>
<comment type="catalytic activity">
    <reaction evidence="12 13">
        <text>(4R,5S)-dethiobiotin + (sulfur carrier)-SH + 2 reduced [2Fe-2S]-[ferredoxin] + 2 S-adenosyl-L-methionine = (sulfur carrier)-H + biotin + 2 5'-deoxyadenosine + 2 L-methionine + 2 oxidized [2Fe-2S]-[ferredoxin]</text>
        <dbReference type="Rhea" id="RHEA:22060"/>
        <dbReference type="Rhea" id="RHEA-COMP:10000"/>
        <dbReference type="Rhea" id="RHEA-COMP:10001"/>
        <dbReference type="Rhea" id="RHEA-COMP:14737"/>
        <dbReference type="Rhea" id="RHEA-COMP:14739"/>
        <dbReference type="ChEBI" id="CHEBI:17319"/>
        <dbReference type="ChEBI" id="CHEBI:29917"/>
        <dbReference type="ChEBI" id="CHEBI:33737"/>
        <dbReference type="ChEBI" id="CHEBI:33738"/>
        <dbReference type="ChEBI" id="CHEBI:57586"/>
        <dbReference type="ChEBI" id="CHEBI:57844"/>
        <dbReference type="ChEBI" id="CHEBI:59789"/>
        <dbReference type="ChEBI" id="CHEBI:64428"/>
        <dbReference type="ChEBI" id="CHEBI:149473"/>
        <dbReference type="EC" id="2.8.1.6"/>
    </reaction>
</comment>
<dbReference type="PANTHER" id="PTHR22976">
    <property type="entry name" value="BIOTIN SYNTHASE"/>
    <property type="match status" value="1"/>
</dbReference>
<dbReference type="Gene3D" id="3.20.20.70">
    <property type="entry name" value="Aldolase class I"/>
    <property type="match status" value="1"/>
</dbReference>
<dbReference type="GO" id="GO:0004076">
    <property type="term" value="F:biotin synthase activity"/>
    <property type="evidence" value="ECO:0007669"/>
    <property type="project" value="UniProtKB-UniRule"/>
</dbReference>
<keyword evidence="7 13" id="KW-0001">2Fe-2S</keyword>
<feature type="binding site" evidence="13 14">
    <location>
        <position position="110"/>
    </location>
    <ligand>
        <name>[2Fe-2S] cluster</name>
        <dbReference type="ChEBI" id="CHEBI:190135"/>
    </ligand>
</feature>
<evidence type="ECO:0000256" key="6">
    <source>
        <dbReference type="ARBA" id="ARBA00022691"/>
    </source>
</evidence>
<dbReference type="PIRSF" id="PIRSF001619">
    <property type="entry name" value="Biotin_synth"/>
    <property type="match status" value="1"/>
</dbReference>
<evidence type="ECO:0000256" key="8">
    <source>
        <dbReference type="ARBA" id="ARBA00022723"/>
    </source>
</evidence>
<organism evidence="16 17">
    <name type="scientific">Candidatus Cryptobacteroides merdigallinarum</name>
    <dbReference type="NCBI Taxonomy" id="2840770"/>
    <lineage>
        <taxon>Bacteria</taxon>
        <taxon>Pseudomonadati</taxon>
        <taxon>Bacteroidota</taxon>
        <taxon>Bacteroidia</taxon>
        <taxon>Bacteroidales</taxon>
        <taxon>Candidatus Cryptobacteroides</taxon>
    </lineage>
</organism>
<reference evidence="16" key="1">
    <citation type="submission" date="2020-10" db="EMBL/GenBank/DDBJ databases">
        <authorList>
            <person name="Gilroy R."/>
        </authorList>
    </citation>
    <scope>NUCLEOTIDE SEQUENCE</scope>
    <source>
        <strain evidence="16">20514</strain>
    </source>
</reference>
<proteinExistence type="inferred from homology"/>
<keyword evidence="9 13" id="KW-0093">Biotin biosynthesis</keyword>
<dbReference type="PROSITE" id="PS51918">
    <property type="entry name" value="RADICAL_SAM"/>
    <property type="match status" value="1"/>
</dbReference>
<dbReference type="InterPro" id="IPR010722">
    <property type="entry name" value="BATS_dom"/>
</dbReference>
<dbReference type="NCBIfam" id="TIGR00433">
    <property type="entry name" value="bioB"/>
    <property type="match status" value="1"/>
</dbReference>
<dbReference type="GO" id="GO:0005506">
    <property type="term" value="F:iron ion binding"/>
    <property type="evidence" value="ECO:0007669"/>
    <property type="project" value="UniProtKB-UniRule"/>
</dbReference>
<dbReference type="SMART" id="SM00729">
    <property type="entry name" value="Elp3"/>
    <property type="match status" value="1"/>
</dbReference>
<dbReference type="SFLD" id="SFLDS00029">
    <property type="entry name" value="Radical_SAM"/>
    <property type="match status" value="1"/>
</dbReference>
<comment type="caution">
    <text evidence="16">The sequence shown here is derived from an EMBL/GenBank/DDBJ whole genome shotgun (WGS) entry which is preliminary data.</text>
</comment>
<dbReference type="HAMAP" id="MF_01694">
    <property type="entry name" value="BioB"/>
    <property type="match status" value="1"/>
</dbReference>
<comment type="pathway">
    <text evidence="1 13">Cofactor biosynthesis; biotin biosynthesis; biotin from 7,8-diaminononanoate: step 2/2.</text>
</comment>
<dbReference type="InterPro" id="IPR002684">
    <property type="entry name" value="Biotin_synth/BioAB"/>
</dbReference>
<accession>A0A9D9HFH6</accession>
<keyword evidence="10 13" id="KW-0408">Iron</keyword>
<feature type="binding site" evidence="13 14">
    <location>
        <position position="202"/>
    </location>
    <ligand>
        <name>[2Fe-2S] cluster</name>
        <dbReference type="ChEBI" id="CHEBI:190135"/>
    </ligand>
</feature>
<keyword evidence="4 13" id="KW-0004">4Fe-4S</keyword>
<feature type="domain" description="Radical SAM core" evidence="15">
    <location>
        <begin position="48"/>
        <end position="277"/>
    </location>
</feature>
<comment type="similarity">
    <text evidence="2 13">Belongs to the radical SAM superfamily. Biotin synthase family.</text>
</comment>
<evidence type="ECO:0000256" key="11">
    <source>
        <dbReference type="ARBA" id="ARBA00023014"/>
    </source>
</evidence>
<dbReference type="GO" id="GO:0051537">
    <property type="term" value="F:2 iron, 2 sulfur cluster binding"/>
    <property type="evidence" value="ECO:0007669"/>
    <property type="project" value="UniProtKB-KW"/>
</dbReference>
<dbReference type="Pfam" id="PF06968">
    <property type="entry name" value="BATS"/>
    <property type="match status" value="1"/>
</dbReference>
<evidence type="ECO:0000256" key="14">
    <source>
        <dbReference type="PIRSR" id="PIRSR001619-1"/>
    </source>
</evidence>
<keyword evidence="8 13" id="KW-0479">Metal-binding</keyword>
<dbReference type="InterPro" id="IPR006638">
    <property type="entry name" value="Elp3/MiaA/NifB-like_rSAM"/>
</dbReference>
<evidence type="ECO:0000256" key="4">
    <source>
        <dbReference type="ARBA" id="ARBA00022485"/>
    </source>
</evidence>
<comment type="subunit">
    <text evidence="13">Homodimer.</text>
</comment>
<dbReference type="EC" id="2.8.1.6" evidence="3 13"/>
<keyword evidence="6 13" id="KW-0949">S-adenosyl-L-methionine</keyword>
<dbReference type="EMBL" id="JADIMQ010000020">
    <property type="protein sequence ID" value="MBO8447917.1"/>
    <property type="molecule type" value="Genomic_DNA"/>
</dbReference>
<dbReference type="SFLD" id="SFLDG01278">
    <property type="entry name" value="biotin_synthase_like"/>
    <property type="match status" value="1"/>
</dbReference>
<name>A0A9D9HFH6_9BACT</name>
<evidence type="ECO:0000256" key="7">
    <source>
        <dbReference type="ARBA" id="ARBA00022714"/>
    </source>
</evidence>
<protein>
    <recommendedName>
        <fullName evidence="3 13">Biotin synthase</fullName>
        <ecNumber evidence="3 13">2.8.1.6</ecNumber>
    </recommendedName>
</protein>
<feature type="binding site" evidence="13 14">
    <location>
        <position position="73"/>
    </location>
    <ligand>
        <name>[4Fe-4S] cluster</name>
        <dbReference type="ChEBI" id="CHEBI:49883"/>
        <note>4Fe-4S-S-AdoMet</note>
    </ligand>
</feature>
<dbReference type="Pfam" id="PF04055">
    <property type="entry name" value="Radical_SAM"/>
    <property type="match status" value="1"/>
</dbReference>
<dbReference type="PANTHER" id="PTHR22976:SF2">
    <property type="entry name" value="BIOTIN SYNTHASE, MITOCHONDRIAL"/>
    <property type="match status" value="1"/>
</dbReference>
<dbReference type="GO" id="GO:0009102">
    <property type="term" value="P:biotin biosynthetic process"/>
    <property type="evidence" value="ECO:0007669"/>
    <property type="project" value="UniProtKB-UniRule"/>
</dbReference>
<evidence type="ECO:0000256" key="2">
    <source>
        <dbReference type="ARBA" id="ARBA00010765"/>
    </source>
</evidence>
<evidence type="ECO:0000259" key="15">
    <source>
        <dbReference type="PROSITE" id="PS51918"/>
    </source>
</evidence>
<dbReference type="Proteomes" id="UP000810252">
    <property type="component" value="Unassembled WGS sequence"/>
</dbReference>
<dbReference type="SUPFAM" id="SSF102114">
    <property type="entry name" value="Radical SAM enzymes"/>
    <property type="match status" value="1"/>
</dbReference>
<comment type="cofactor">
    <cofactor evidence="14">
        <name>[2Fe-2S] cluster</name>
        <dbReference type="ChEBI" id="CHEBI:190135"/>
    </cofactor>
    <text evidence="14">Binds 1 [2Fe-2S] cluster. The cluster is coordinated with 3 cysteines and 1 arginine.</text>
</comment>
<dbReference type="AlphaFoldDB" id="A0A9D9HFH6"/>
<dbReference type="InterPro" id="IPR007197">
    <property type="entry name" value="rSAM"/>
</dbReference>
<evidence type="ECO:0000256" key="12">
    <source>
        <dbReference type="ARBA" id="ARBA00051157"/>
    </source>
</evidence>
<dbReference type="GO" id="GO:0051539">
    <property type="term" value="F:4 iron, 4 sulfur cluster binding"/>
    <property type="evidence" value="ECO:0007669"/>
    <property type="project" value="UniProtKB-KW"/>
</dbReference>
<dbReference type="InterPro" id="IPR058240">
    <property type="entry name" value="rSAM_sf"/>
</dbReference>
<comment type="cofactor">
    <cofactor evidence="13 14">
        <name>[4Fe-4S] cluster</name>
        <dbReference type="ChEBI" id="CHEBI:49883"/>
    </cofactor>
    <text evidence="13 14">Binds 1 [4Fe-4S] cluster. The cluster is coordinated with 3 cysteines and an exchangeable S-adenosyl-L-methionine.</text>
</comment>